<feature type="transmembrane region" description="Helical" evidence="1">
    <location>
        <begin position="17"/>
        <end position="38"/>
    </location>
</feature>
<accession>A0ABY8R8H7</accession>
<reference evidence="2 3" key="1">
    <citation type="submission" date="2023-04" db="EMBL/GenBank/DDBJ databases">
        <title>Bacteria Genome Submission.</title>
        <authorList>
            <person name="Isaac P."/>
        </authorList>
    </citation>
    <scope>NUCLEOTIDE SEQUENCE [LARGE SCALE GENOMIC DNA]</scope>
    <source>
        <strain evidence="2 3">SampleS7P1</strain>
        <plasmid evidence="2 3">unnamed7</plasmid>
    </source>
</reference>
<dbReference type="EMBL" id="CP124692">
    <property type="protein sequence ID" value="WGX77857.1"/>
    <property type="molecule type" value="Genomic_DNA"/>
</dbReference>
<gene>
    <name evidence="2" type="ORF">QJS64_21965</name>
</gene>
<organism evidence="2 3">
    <name type="scientific">Paraclostridium bifermentans</name>
    <name type="common">Clostridium bifermentans</name>
    <dbReference type="NCBI Taxonomy" id="1490"/>
    <lineage>
        <taxon>Bacteria</taxon>
        <taxon>Bacillati</taxon>
        <taxon>Bacillota</taxon>
        <taxon>Clostridia</taxon>
        <taxon>Peptostreptococcales</taxon>
        <taxon>Peptostreptococcaceae</taxon>
        <taxon>Paraclostridium</taxon>
    </lineage>
</organism>
<evidence type="ECO:0000313" key="3">
    <source>
        <dbReference type="Proteomes" id="UP001239169"/>
    </source>
</evidence>
<dbReference type="Proteomes" id="UP001239169">
    <property type="component" value="Plasmid unnamed7"/>
</dbReference>
<dbReference type="Pfam" id="PF12730">
    <property type="entry name" value="ABC2_membrane_4"/>
    <property type="match status" value="1"/>
</dbReference>
<feature type="transmembrane region" description="Helical" evidence="1">
    <location>
        <begin position="101"/>
        <end position="122"/>
    </location>
</feature>
<geneLocation type="plasmid" evidence="2 3">
    <name>unnamed7</name>
</geneLocation>
<protein>
    <submittedName>
        <fullName evidence="2">ABC transporter permease</fullName>
    </submittedName>
</protein>
<keyword evidence="3" id="KW-1185">Reference proteome</keyword>
<keyword evidence="1" id="KW-0812">Transmembrane</keyword>
<keyword evidence="2" id="KW-0614">Plasmid</keyword>
<feature type="transmembrane region" description="Helical" evidence="1">
    <location>
        <begin position="61"/>
        <end position="80"/>
    </location>
</feature>
<name>A0ABY8R8H7_PARBF</name>
<evidence type="ECO:0000313" key="2">
    <source>
        <dbReference type="EMBL" id="WGX77857.1"/>
    </source>
</evidence>
<keyword evidence="1" id="KW-0472">Membrane</keyword>
<sequence length="137" mass="15528">MINIVFSEFYKILRSKIFIVVSIILLLMISLHLASSVYPSKEVQPLITGISIYQESYSVDIIYYIIIMFVTSLITAEYANGTVRQMACRGISRWKLVLGQYIALYLTITLILLAFGTLNLLLGTMFNQLGDVDLITF</sequence>
<proteinExistence type="predicted"/>
<evidence type="ECO:0000256" key="1">
    <source>
        <dbReference type="SAM" id="Phobius"/>
    </source>
</evidence>
<keyword evidence="1" id="KW-1133">Transmembrane helix</keyword>